<evidence type="ECO:0000313" key="3">
    <source>
        <dbReference type="EMBL" id="CAB4963897.1"/>
    </source>
</evidence>
<dbReference type="Gene3D" id="3.20.20.450">
    <property type="entry name" value="EAL domain"/>
    <property type="match status" value="1"/>
</dbReference>
<dbReference type="PANTHER" id="PTHR44757:SF2">
    <property type="entry name" value="BIOFILM ARCHITECTURE MAINTENANCE PROTEIN MBAA"/>
    <property type="match status" value="1"/>
</dbReference>
<dbReference type="InterPro" id="IPR035919">
    <property type="entry name" value="EAL_sf"/>
</dbReference>
<protein>
    <submittedName>
        <fullName evidence="3">Unannotated protein</fullName>
    </submittedName>
</protein>
<accession>A0A6J7L781</accession>
<organism evidence="3">
    <name type="scientific">freshwater metagenome</name>
    <dbReference type="NCBI Taxonomy" id="449393"/>
    <lineage>
        <taxon>unclassified sequences</taxon>
        <taxon>metagenomes</taxon>
        <taxon>ecological metagenomes</taxon>
    </lineage>
</organism>
<dbReference type="AlphaFoldDB" id="A0A6J7L781"/>
<dbReference type="EMBL" id="CAFBNL010000155">
    <property type="protein sequence ID" value="CAB4963897.1"/>
    <property type="molecule type" value="Genomic_DNA"/>
</dbReference>
<evidence type="ECO:0000259" key="2">
    <source>
        <dbReference type="PROSITE" id="PS50887"/>
    </source>
</evidence>
<dbReference type="InterPro" id="IPR029787">
    <property type="entry name" value="Nucleotide_cyclase"/>
</dbReference>
<dbReference type="PROSITE" id="PS50883">
    <property type="entry name" value="EAL"/>
    <property type="match status" value="1"/>
</dbReference>
<dbReference type="Pfam" id="PF00563">
    <property type="entry name" value="EAL"/>
    <property type="match status" value="1"/>
</dbReference>
<dbReference type="SUPFAM" id="SSF141868">
    <property type="entry name" value="EAL domain-like"/>
    <property type="match status" value="1"/>
</dbReference>
<dbReference type="PROSITE" id="PS50887">
    <property type="entry name" value="GGDEF"/>
    <property type="match status" value="1"/>
</dbReference>
<proteinExistence type="predicted"/>
<dbReference type="FunFam" id="3.30.70.270:FF:000001">
    <property type="entry name" value="Diguanylate cyclase domain protein"/>
    <property type="match status" value="1"/>
</dbReference>
<dbReference type="Gene3D" id="3.30.70.270">
    <property type="match status" value="1"/>
</dbReference>
<evidence type="ECO:0000259" key="1">
    <source>
        <dbReference type="PROSITE" id="PS50883"/>
    </source>
</evidence>
<dbReference type="InterPro" id="IPR001633">
    <property type="entry name" value="EAL_dom"/>
</dbReference>
<dbReference type="SMART" id="SM00267">
    <property type="entry name" value="GGDEF"/>
    <property type="match status" value="1"/>
</dbReference>
<dbReference type="NCBIfam" id="TIGR00254">
    <property type="entry name" value="GGDEF"/>
    <property type="match status" value="1"/>
</dbReference>
<sequence>METLIALCSIAVDRKEYETRLTHQAHHDSLTGLPNRSLFTELLSIATGRASRGNTLNAVMFIDLDRFKEVNDSLGHDAGDELLINVASRLRECSRASDTIARFGGDEFVVLCEDLDPESASGVITDLAERLLTSIDQPMVIKGHSIRVSASVGVSINGGSDKAAGMLRDADAAMYKAKKNGKARFEVFGDELRSSALNRLEMESGLRSASTNGELVLEYQPVINLVTGSIEGVEALVRWLHPTQGMLQPASFIEIAEETGAISEVGNFVIREACSQLGRWIMDGDVSTNFTVSVNVSARQFEGSDLIEVVSQALASSGLTPSQLVLEITEGTLMVPASIDALRALHDLGVQVAIDDFGTGYSSLYYLKRFPVDIVKIDRSFVDGLGHDPDDEAIVSAVLGLGHALGLLVVAEGVENETQMQALSALGCDSAQGFLISRPVPASAIPSIATP</sequence>
<feature type="domain" description="GGDEF" evidence="2">
    <location>
        <begin position="55"/>
        <end position="190"/>
    </location>
</feature>
<feature type="domain" description="EAL" evidence="1">
    <location>
        <begin position="199"/>
        <end position="451"/>
    </location>
</feature>
<dbReference type="SMART" id="SM00052">
    <property type="entry name" value="EAL"/>
    <property type="match status" value="1"/>
</dbReference>
<dbReference type="InterPro" id="IPR000160">
    <property type="entry name" value="GGDEF_dom"/>
</dbReference>
<dbReference type="CDD" id="cd01949">
    <property type="entry name" value="GGDEF"/>
    <property type="match status" value="1"/>
</dbReference>
<dbReference type="InterPro" id="IPR043128">
    <property type="entry name" value="Rev_trsase/Diguanyl_cyclase"/>
</dbReference>
<reference evidence="3" key="1">
    <citation type="submission" date="2020-05" db="EMBL/GenBank/DDBJ databases">
        <authorList>
            <person name="Chiriac C."/>
            <person name="Salcher M."/>
            <person name="Ghai R."/>
            <person name="Kavagutti S V."/>
        </authorList>
    </citation>
    <scope>NUCLEOTIDE SEQUENCE</scope>
</reference>
<dbReference type="InterPro" id="IPR052155">
    <property type="entry name" value="Biofilm_reg_signaling"/>
</dbReference>
<dbReference type="Pfam" id="PF00990">
    <property type="entry name" value="GGDEF"/>
    <property type="match status" value="1"/>
</dbReference>
<dbReference type="CDD" id="cd01948">
    <property type="entry name" value="EAL"/>
    <property type="match status" value="1"/>
</dbReference>
<gene>
    <name evidence="3" type="ORF">UFOPK3789_01477</name>
</gene>
<name>A0A6J7L781_9ZZZZ</name>
<dbReference type="SUPFAM" id="SSF55073">
    <property type="entry name" value="Nucleotide cyclase"/>
    <property type="match status" value="1"/>
</dbReference>
<dbReference type="PANTHER" id="PTHR44757">
    <property type="entry name" value="DIGUANYLATE CYCLASE DGCP"/>
    <property type="match status" value="1"/>
</dbReference>